<evidence type="ECO:0000256" key="1">
    <source>
        <dbReference type="SAM" id="MobiDB-lite"/>
    </source>
</evidence>
<proteinExistence type="predicted"/>
<feature type="region of interest" description="Disordered" evidence="1">
    <location>
        <begin position="37"/>
        <end position="57"/>
    </location>
</feature>
<dbReference type="Proteomes" id="UP000011648">
    <property type="component" value="Unassembled WGS sequence"/>
</dbReference>
<name>L9ZZ69_9EURY</name>
<organism evidence="2 3">
    <name type="scientific">Natrialba taiwanensis DSM 12281</name>
    <dbReference type="NCBI Taxonomy" id="1230458"/>
    <lineage>
        <taxon>Archaea</taxon>
        <taxon>Methanobacteriati</taxon>
        <taxon>Methanobacteriota</taxon>
        <taxon>Stenosarchaea group</taxon>
        <taxon>Halobacteria</taxon>
        <taxon>Halobacteriales</taxon>
        <taxon>Natrialbaceae</taxon>
        <taxon>Natrialba</taxon>
    </lineage>
</organism>
<comment type="caution">
    <text evidence="2">The sequence shown here is derived from an EMBL/GenBank/DDBJ whole genome shotgun (WGS) entry which is preliminary data.</text>
</comment>
<feature type="compositionally biased region" description="Acidic residues" evidence="1">
    <location>
        <begin position="47"/>
        <end position="57"/>
    </location>
</feature>
<dbReference type="AlphaFoldDB" id="L9ZZ69"/>
<evidence type="ECO:0000313" key="2">
    <source>
        <dbReference type="EMBL" id="ELY91815.1"/>
    </source>
</evidence>
<keyword evidence="3" id="KW-1185">Reference proteome</keyword>
<dbReference type="EMBL" id="AOIL01000034">
    <property type="protein sequence ID" value="ELY91815.1"/>
    <property type="molecule type" value="Genomic_DNA"/>
</dbReference>
<evidence type="ECO:0000313" key="3">
    <source>
        <dbReference type="Proteomes" id="UP000011648"/>
    </source>
</evidence>
<accession>L9ZZ69</accession>
<protein>
    <submittedName>
        <fullName evidence="2">Uncharacterized protein</fullName>
    </submittedName>
</protein>
<sequence length="57" mass="6507">MSITDDRIGYLREHTEPLAPEDETTINCWLSRIEGTDQLSGEQDQCSVDDETHEPND</sequence>
<feature type="compositionally biased region" description="Polar residues" evidence="1">
    <location>
        <begin position="37"/>
        <end position="46"/>
    </location>
</feature>
<reference evidence="2 3" key="1">
    <citation type="journal article" date="2014" name="PLoS Genet.">
        <title>Phylogenetically driven sequencing of extremely halophilic archaea reveals strategies for static and dynamic osmo-response.</title>
        <authorList>
            <person name="Becker E.A."/>
            <person name="Seitzer P.M."/>
            <person name="Tritt A."/>
            <person name="Larsen D."/>
            <person name="Krusor M."/>
            <person name="Yao A.I."/>
            <person name="Wu D."/>
            <person name="Madern D."/>
            <person name="Eisen J.A."/>
            <person name="Darling A.E."/>
            <person name="Facciotti M.T."/>
        </authorList>
    </citation>
    <scope>NUCLEOTIDE SEQUENCE [LARGE SCALE GENOMIC DNA]</scope>
    <source>
        <strain evidence="2 3">DSM 12281</strain>
    </source>
</reference>
<gene>
    <name evidence="2" type="ORF">C484_09966</name>
</gene>
<dbReference type="STRING" id="1230458.C484_09966"/>
<dbReference type="PATRIC" id="fig|1230458.4.peg.2000"/>